<organism evidence="1 2">
    <name type="scientific">Persea americana</name>
    <name type="common">Avocado</name>
    <dbReference type="NCBI Taxonomy" id="3435"/>
    <lineage>
        <taxon>Eukaryota</taxon>
        <taxon>Viridiplantae</taxon>
        <taxon>Streptophyta</taxon>
        <taxon>Embryophyta</taxon>
        <taxon>Tracheophyta</taxon>
        <taxon>Spermatophyta</taxon>
        <taxon>Magnoliopsida</taxon>
        <taxon>Magnoliidae</taxon>
        <taxon>Laurales</taxon>
        <taxon>Lauraceae</taxon>
        <taxon>Persea</taxon>
    </lineage>
</organism>
<proteinExistence type="predicted"/>
<protein>
    <submittedName>
        <fullName evidence="1">Uncharacterized protein</fullName>
    </submittedName>
</protein>
<sequence>MSDSFSSSQDSVSENLGRTEMAELLRRILPAASPVRSPAPVLDTDESIEYSFAVEYHGPPVAYDLLPRAVPIDIERIPTAAVVSADTVPDCRSLPVIQPIPSPDPLKKLPKDVALGSDLIVSPTSVIAFERDGRGCRKSASEVGSSGTLGFSDGGGRSLESSPEIDSSGGLGFSNGPDRSCELSGEVGSSAALGFSNGVDRSCELSGEIGSSRALGFSDGHNGSHESLPGIESSSALRFSNEQGHSCELSGEIETPGPVGCSNSCDRSPELSDEIGNSGALGSSHDFKESVDFSNDMNPPDWVSTESVLSSPFMSSEYSSQKVENCSSAPPTNAKRTSLVTFIDAHSSDMVGTESSPVEDGFTQERREPDSRIRKGSCYRCYKGNRFTEKEACIVCNAKYCSNCVLRAMGSMPEGRKCVTCIGYSIDESKRGNLGRCSRMLKRLISPLEIQQAMKAEKSCEANQLQPEHVYVNGKQLSQDEMLMLHNCPNPPNKLKPGRYWYDKVSGFWGKEGHKPCKIISPNLNVGGELMQDASNGNTGVFINNREITKRELMMLEFAKVHCAGNPHFWVHVDGSYQEEGQKNIRGNIWGKTRVKLLCSVLGLPFPASENGLAEEANNLACRNTPDYLERRILQKLLLVGCDGSGTSTIFKQAKFLYQSDPFSEEERENIKCMIQSNVYKYLGILLEGREQFEEEGLVEIRNKRVLDQSSASGDVDEGDVQTIYSISPKLRVFSNLLLTEMASGNLEAIFPAATREYAPVVEELWKHDAIQATYRRRSELQMLPSVASYFLERVVDISRVEYEPSNLDILYADGITSSNGLAHTDFEFPQSAYDATMDEADQHDPLRYELIRVHAKGLGENCKWLDMFEDIRIVIFCVALSDYDQFCDDGSGVPKNKMLASKKLFESIVAHPTFEQMEFLLILNKFDQLEQKIEQVPLTVCEWFDDFNPVTSRHRPSNSKNSNGDSLGQKAFHHIAVKFKRLFASLTGRKLYVSLTDGLDEDSVDRALRYAREILKWEEDKVVFSMTDYSVFSTEGSSSH</sequence>
<comment type="caution">
    <text evidence="1">The sequence shown here is derived from an EMBL/GenBank/DDBJ whole genome shotgun (WGS) entry which is preliminary data.</text>
</comment>
<evidence type="ECO:0000313" key="2">
    <source>
        <dbReference type="Proteomes" id="UP001234297"/>
    </source>
</evidence>
<gene>
    <name evidence="1" type="ORF">MRB53_007416</name>
</gene>
<name>A0ACC2MJ48_PERAE</name>
<accession>A0ACC2MJ48</accession>
<reference evidence="1 2" key="1">
    <citation type="journal article" date="2022" name="Hortic Res">
        <title>A haplotype resolved chromosomal level avocado genome allows analysis of novel avocado genes.</title>
        <authorList>
            <person name="Nath O."/>
            <person name="Fletcher S.J."/>
            <person name="Hayward A."/>
            <person name="Shaw L.M."/>
            <person name="Masouleh A.K."/>
            <person name="Furtado A."/>
            <person name="Henry R.J."/>
            <person name="Mitter N."/>
        </authorList>
    </citation>
    <scope>NUCLEOTIDE SEQUENCE [LARGE SCALE GENOMIC DNA]</scope>
    <source>
        <strain evidence="2">cv. Hass</strain>
    </source>
</reference>
<dbReference type="EMBL" id="CM056810">
    <property type="protein sequence ID" value="KAJ8645668.1"/>
    <property type="molecule type" value="Genomic_DNA"/>
</dbReference>
<dbReference type="Proteomes" id="UP001234297">
    <property type="component" value="Chromosome 2"/>
</dbReference>
<evidence type="ECO:0000313" key="1">
    <source>
        <dbReference type="EMBL" id="KAJ8645668.1"/>
    </source>
</evidence>
<keyword evidence="2" id="KW-1185">Reference proteome</keyword>